<dbReference type="InterPro" id="IPR037198">
    <property type="entry name" value="MutL_C_sf"/>
</dbReference>
<dbReference type="InterPro" id="IPR020667">
    <property type="entry name" value="DNA_mismatch_repair_MutL"/>
</dbReference>
<dbReference type="AlphaFoldDB" id="A0A146GF44"/>
<dbReference type="Pfam" id="PF13589">
    <property type="entry name" value="HATPase_c_3"/>
    <property type="match status" value="1"/>
</dbReference>
<dbReference type="Gene3D" id="3.30.565.10">
    <property type="entry name" value="Histidine kinase-like ATPase, C-terminal domain"/>
    <property type="match status" value="1"/>
</dbReference>
<dbReference type="OrthoDB" id="9763467at2"/>
<gene>
    <name evidence="5" type="primary">mutL</name>
    <name evidence="9" type="ORF">TSACC_3349</name>
</gene>
<dbReference type="STRING" id="690879.TSACC_3349"/>
<dbReference type="InterPro" id="IPR014721">
    <property type="entry name" value="Ribsml_uS5_D2-typ_fold_subgr"/>
</dbReference>
<dbReference type="Gene3D" id="3.30.230.10">
    <property type="match status" value="1"/>
</dbReference>
<evidence type="ECO:0000259" key="7">
    <source>
        <dbReference type="SMART" id="SM00853"/>
    </source>
</evidence>
<dbReference type="CDD" id="cd16926">
    <property type="entry name" value="HATPase_MutL-MLH-PMS-like"/>
    <property type="match status" value="1"/>
</dbReference>
<dbReference type="InParanoid" id="A0A146GF44"/>
<dbReference type="FunFam" id="3.30.565.10:FF:000003">
    <property type="entry name" value="DNA mismatch repair endonuclease MutL"/>
    <property type="match status" value="1"/>
</dbReference>
<dbReference type="CDD" id="cd00782">
    <property type="entry name" value="MutL_Trans"/>
    <property type="match status" value="1"/>
</dbReference>
<dbReference type="EMBL" id="BDCO01000003">
    <property type="protein sequence ID" value="GAT35284.1"/>
    <property type="molecule type" value="Genomic_DNA"/>
</dbReference>
<keyword evidence="3 5" id="KW-0227">DNA damage</keyword>
<dbReference type="GO" id="GO:0016887">
    <property type="term" value="F:ATP hydrolysis activity"/>
    <property type="evidence" value="ECO:0007669"/>
    <property type="project" value="InterPro"/>
</dbReference>
<dbReference type="InterPro" id="IPR014790">
    <property type="entry name" value="MutL_C"/>
</dbReference>
<dbReference type="InterPro" id="IPR002099">
    <property type="entry name" value="MutL/Mlh/PMS"/>
</dbReference>
<dbReference type="InterPro" id="IPR020568">
    <property type="entry name" value="Ribosomal_Su5_D2-typ_SF"/>
</dbReference>
<comment type="function">
    <text evidence="5">This protein is involved in the repair of mismatches in DNA. It is required for dam-dependent methyl-directed DNA mismatch repair. May act as a 'molecular matchmaker', a protein that promotes the formation of a stable complex between two or more DNA-binding proteins in an ATP-dependent manner without itself being part of a final effector complex.</text>
</comment>
<dbReference type="InterPro" id="IPR042120">
    <property type="entry name" value="MutL_C_dimsub"/>
</dbReference>
<dbReference type="NCBIfam" id="TIGR00585">
    <property type="entry name" value="mutl"/>
    <property type="match status" value="1"/>
</dbReference>
<evidence type="ECO:0000313" key="9">
    <source>
        <dbReference type="EMBL" id="GAT35284.1"/>
    </source>
</evidence>
<dbReference type="InterPro" id="IPR013507">
    <property type="entry name" value="DNA_mismatch_S5_2-like"/>
</dbReference>
<dbReference type="SUPFAM" id="SSF118116">
    <property type="entry name" value="DNA mismatch repair protein MutL"/>
    <property type="match status" value="1"/>
</dbReference>
<evidence type="ECO:0000256" key="5">
    <source>
        <dbReference type="HAMAP-Rule" id="MF_00149"/>
    </source>
</evidence>
<proteinExistence type="inferred from homology"/>
<sequence>MGKIRVLADEVASQVAAGEVVERPASLVKELVENSLDAGAGRIWVEFQRGGARQVTVRDDGCGMDREDALLCLERHATSKIRQGIDLMTVRTMGFRGEALPSIASVSHFRLVTREHTADMGVEVRVSGGKTEDVREIGAPPGTQIEVRDLFFNLPARRKFLRGEETESAHIVHGIEAIALANPKVAFECRRDGKTVRSLPQAKELAVRIRDLYGQDFLDRLDEIEQVVGEGFAISGYLARPGQGRRDRLQQHVILNGRPIVCATVQQPLREAYADAIPRGEHPPAVLVIEMDPEWVDCNVHPAKREVRLRQPDLLKRAVYEAARGVITRTRRPAAPTPVIAPAPPRGETPTPTAKPAPAAPEPTAPSRRAFAAPAPQVDFVLTPEPPPPAPIPEPMAEAFPASASSRDLAPSPSDEALPYRILGTLGDRYLVLEGDEGMVLLDEGAAAERILFEALVKGMESGGAACQHLLIPALCELPAREFAWVIEHLADLREAGFSLDPFGNATVRIDGLPAGLENSDPARLLNEVVNAARATGKTSAGRGLREALARSVSRLASQTPTRRFPERLVRDLLRCALPYASPDGRPTMIQFSFAELARKFGRR</sequence>
<evidence type="ECO:0000313" key="10">
    <source>
        <dbReference type="Proteomes" id="UP000076023"/>
    </source>
</evidence>
<dbReference type="Gene3D" id="3.30.1370.100">
    <property type="entry name" value="MutL, C-terminal domain, regulatory subdomain"/>
    <property type="match status" value="1"/>
</dbReference>
<dbReference type="Gene3D" id="3.30.1540.20">
    <property type="entry name" value="MutL, C-terminal domain, dimerisation subdomain"/>
    <property type="match status" value="1"/>
</dbReference>
<dbReference type="InterPro" id="IPR014762">
    <property type="entry name" value="DNA_mismatch_repair_CS"/>
</dbReference>
<dbReference type="InterPro" id="IPR038973">
    <property type="entry name" value="MutL/Mlh/Pms-like"/>
</dbReference>
<reference evidence="10" key="1">
    <citation type="journal article" date="2017" name="Genome Announc.">
        <title>Draft Genome Sequence of Terrimicrobium sacchariphilum NM-5T, a Facultative Anaerobic Soil Bacterium of the Class Spartobacteria.</title>
        <authorList>
            <person name="Qiu Y.L."/>
            <person name="Tourlousse D.M."/>
            <person name="Matsuura N."/>
            <person name="Ohashi A."/>
            <person name="Sekiguchi Y."/>
        </authorList>
    </citation>
    <scope>NUCLEOTIDE SEQUENCE [LARGE SCALE GENOMIC DNA]</scope>
    <source>
        <strain evidence="10">NM-5</strain>
    </source>
</reference>
<evidence type="ECO:0000256" key="6">
    <source>
        <dbReference type="SAM" id="MobiDB-lite"/>
    </source>
</evidence>
<comment type="similarity">
    <text evidence="1 5">Belongs to the DNA mismatch repair MutL/HexB family.</text>
</comment>
<dbReference type="FunCoup" id="A0A146GF44">
    <property type="interactions" value="247"/>
</dbReference>
<organism evidence="9 10">
    <name type="scientific">Terrimicrobium sacchariphilum</name>
    <dbReference type="NCBI Taxonomy" id="690879"/>
    <lineage>
        <taxon>Bacteria</taxon>
        <taxon>Pseudomonadati</taxon>
        <taxon>Verrucomicrobiota</taxon>
        <taxon>Terrimicrobiia</taxon>
        <taxon>Terrimicrobiales</taxon>
        <taxon>Terrimicrobiaceae</taxon>
        <taxon>Terrimicrobium</taxon>
    </lineage>
</organism>
<dbReference type="SUPFAM" id="SSF54211">
    <property type="entry name" value="Ribosomal protein S5 domain 2-like"/>
    <property type="match status" value="1"/>
</dbReference>
<dbReference type="PANTHER" id="PTHR10073:SF12">
    <property type="entry name" value="DNA MISMATCH REPAIR PROTEIN MLH1"/>
    <property type="match status" value="1"/>
</dbReference>
<name>A0A146GF44_TERSA</name>
<dbReference type="HAMAP" id="MF_00149">
    <property type="entry name" value="DNA_mis_repair"/>
    <property type="match status" value="1"/>
</dbReference>
<dbReference type="GO" id="GO:0032300">
    <property type="term" value="C:mismatch repair complex"/>
    <property type="evidence" value="ECO:0007669"/>
    <property type="project" value="InterPro"/>
</dbReference>
<evidence type="ECO:0000259" key="8">
    <source>
        <dbReference type="SMART" id="SM01340"/>
    </source>
</evidence>
<dbReference type="RefSeq" id="WP_075081112.1">
    <property type="nucleotide sequence ID" value="NZ_BDCO01000003.1"/>
</dbReference>
<comment type="caution">
    <text evidence="9">The sequence shown here is derived from an EMBL/GenBank/DDBJ whole genome shotgun (WGS) entry which is preliminary data.</text>
</comment>
<evidence type="ECO:0000256" key="3">
    <source>
        <dbReference type="ARBA" id="ARBA00022763"/>
    </source>
</evidence>
<evidence type="ECO:0000256" key="1">
    <source>
        <dbReference type="ARBA" id="ARBA00006082"/>
    </source>
</evidence>
<dbReference type="Pfam" id="PF08676">
    <property type="entry name" value="MutL_C"/>
    <property type="match status" value="1"/>
</dbReference>
<dbReference type="GO" id="GO:0140664">
    <property type="term" value="F:ATP-dependent DNA damage sensor activity"/>
    <property type="evidence" value="ECO:0007669"/>
    <property type="project" value="InterPro"/>
</dbReference>
<dbReference type="SMART" id="SM01340">
    <property type="entry name" value="DNA_mis_repair"/>
    <property type="match status" value="1"/>
</dbReference>
<feature type="region of interest" description="Disordered" evidence="6">
    <location>
        <begin position="331"/>
        <end position="367"/>
    </location>
</feature>
<dbReference type="SUPFAM" id="SSF55874">
    <property type="entry name" value="ATPase domain of HSP90 chaperone/DNA topoisomerase II/histidine kinase"/>
    <property type="match status" value="1"/>
</dbReference>
<evidence type="ECO:0000256" key="2">
    <source>
        <dbReference type="ARBA" id="ARBA00021975"/>
    </source>
</evidence>
<dbReference type="SMART" id="SM00853">
    <property type="entry name" value="MutL_C"/>
    <property type="match status" value="1"/>
</dbReference>
<dbReference type="InterPro" id="IPR042121">
    <property type="entry name" value="MutL_C_regsub"/>
</dbReference>
<dbReference type="InterPro" id="IPR036890">
    <property type="entry name" value="HATPase_C_sf"/>
</dbReference>
<dbReference type="GO" id="GO:0030983">
    <property type="term" value="F:mismatched DNA binding"/>
    <property type="evidence" value="ECO:0007669"/>
    <property type="project" value="InterPro"/>
</dbReference>
<feature type="domain" description="MutL C-terminal dimerisation" evidence="7">
    <location>
        <begin position="422"/>
        <end position="564"/>
    </location>
</feature>
<dbReference type="PROSITE" id="PS00058">
    <property type="entry name" value="DNA_MISMATCH_REPAIR_1"/>
    <property type="match status" value="1"/>
</dbReference>
<dbReference type="Proteomes" id="UP000076023">
    <property type="component" value="Unassembled WGS sequence"/>
</dbReference>
<dbReference type="Pfam" id="PF01119">
    <property type="entry name" value="DNA_mis_repair"/>
    <property type="match status" value="1"/>
</dbReference>
<dbReference type="GO" id="GO:0005524">
    <property type="term" value="F:ATP binding"/>
    <property type="evidence" value="ECO:0007669"/>
    <property type="project" value="InterPro"/>
</dbReference>
<evidence type="ECO:0000256" key="4">
    <source>
        <dbReference type="ARBA" id="ARBA00023204"/>
    </source>
</evidence>
<keyword evidence="10" id="KW-1185">Reference proteome</keyword>
<dbReference type="PANTHER" id="PTHR10073">
    <property type="entry name" value="DNA MISMATCH REPAIR PROTEIN MLH, PMS, MUTL"/>
    <property type="match status" value="1"/>
</dbReference>
<keyword evidence="4 5" id="KW-0234">DNA repair</keyword>
<dbReference type="GO" id="GO:0006298">
    <property type="term" value="P:mismatch repair"/>
    <property type="evidence" value="ECO:0007669"/>
    <property type="project" value="UniProtKB-UniRule"/>
</dbReference>
<accession>A0A146GF44</accession>
<protein>
    <recommendedName>
        <fullName evidence="2 5">DNA mismatch repair protein MutL</fullName>
    </recommendedName>
</protein>
<feature type="compositionally biased region" description="Pro residues" evidence="6">
    <location>
        <begin position="335"/>
        <end position="364"/>
    </location>
</feature>
<feature type="domain" description="DNA mismatch repair protein S5" evidence="8">
    <location>
        <begin position="209"/>
        <end position="328"/>
    </location>
</feature>